<dbReference type="KEGG" id="aja:AJAP_42535"/>
<dbReference type="EMBL" id="CP008954">
    <property type="protein sequence ID" value="AIG81274.1"/>
    <property type="molecule type" value="Genomic_DNA"/>
</dbReference>
<proteinExistence type="predicted"/>
<dbReference type="AlphaFoldDB" id="A0A075V9R7"/>
<dbReference type="PROSITE" id="PS50943">
    <property type="entry name" value="HTH_CROC1"/>
    <property type="match status" value="1"/>
</dbReference>
<keyword evidence="2" id="KW-0614">Plasmid</keyword>
<gene>
    <name evidence="2" type="ORF">AJAP_42535</name>
</gene>
<dbReference type="InterPro" id="IPR001387">
    <property type="entry name" value="Cro/C1-type_HTH"/>
</dbReference>
<dbReference type="HOGENOM" id="CLU_1745841_0_0_11"/>
<name>A0A075V9R7_9PSEU</name>
<reference evidence="2 3" key="1">
    <citation type="journal article" date="2014" name="J. Biotechnol.">
        <title>Complete genome sequence of the actinobacterium Amycolatopsis japonica MG417-CF17(T) (=DSM 44213T) producing (S,S)-N,N'-ethylenediaminedisuccinic acid.</title>
        <authorList>
            <person name="Stegmann E."/>
            <person name="Albersmeier A."/>
            <person name="Spohn M."/>
            <person name="Gert H."/>
            <person name="Weber T."/>
            <person name="Wohlleben W."/>
            <person name="Kalinowski J."/>
            <person name="Ruckert C."/>
        </authorList>
    </citation>
    <scope>NUCLEOTIDE SEQUENCE [LARGE SCALE GENOMIC DNA]</scope>
    <source>
        <strain evidence="3">MG417-CF17 (DSM 44213)</strain>
        <plasmid evidence="2">pAmyja1</plasmid>
    </source>
</reference>
<evidence type="ECO:0000313" key="2">
    <source>
        <dbReference type="EMBL" id="AIG81274.1"/>
    </source>
</evidence>
<dbReference type="RefSeq" id="WP_040133658.1">
    <property type="nucleotide sequence ID" value="NZ_CP008954.1"/>
</dbReference>
<evidence type="ECO:0000259" key="1">
    <source>
        <dbReference type="PROSITE" id="PS50943"/>
    </source>
</evidence>
<protein>
    <recommendedName>
        <fullName evidence="1">HTH cro/C1-type domain-containing protein</fullName>
    </recommendedName>
</protein>
<evidence type="ECO:0000313" key="3">
    <source>
        <dbReference type="Proteomes" id="UP000028492"/>
    </source>
</evidence>
<feature type="domain" description="HTH cro/C1-type" evidence="1">
    <location>
        <begin position="44"/>
        <end position="79"/>
    </location>
</feature>
<dbReference type="InterPro" id="IPR010982">
    <property type="entry name" value="Lambda_DNA-bd_dom_sf"/>
</dbReference>
<accession>A0A075V9R7</accession>
<dbReference type="Proteomes" id="UP000028492">
    <property type="component" value="Plasmid pAmyja1"/>
</dbReference>
<keyword evidence="3" id="KW-1185">Reference proteome</keyword>
<dbReference type="GO" id="GO:0003677">
    <property type="term" value="F:DNA binding"/>
    <property type="evidence" value="ECO:0007669"/>
    <property type="project" value="InterPro"/>
</dbReference>
<organism evidence="2 3">
    <name type="scientific">Amycolatopsis japonica</name>
    <dbReference type="NCBI Taxonomy" id="208439"/>
    <lineage>
        <taxon>Bacteria</taxon>
        <taxon>Bacillati</taxon>
        <taxon>Actinomycetota</taxon>
        <taxon>Actinomycetes</taxon>
        <taxon>Pseudonocardiales</taxon>
        <taxon>Pseudonocardiaceae</taxon>
        <taxon>Amycolatopsis</taxon>
        <taxon>Amycolatopsis japonica group</taxon>
    </lineage>
</organism>
<geneLocation type="plasmid" evidence="2 3">
    <name>pAmyja1</name>
</geneLocation>
<dbReference type="Gene3D" id="1.10.260.40">
    <property type="entry name" value="lambda repressor-like DNA-binding domains"/>
    <property type="match status" value="1"/>
</dbReference>
<sequence length="149" mass="16261">MTEPKDLEPGSTFADRLTYLIRTHPDEPGDMEISAKITEQGGQLSRNAVYRLRTGRETNPTLATINSLAKLFGCSSSFLTDFSAKPGTEAAPADADDETQRALELLKEAGVKEVLNRMGQMGADSRKILINMSEQLAALNQKHAPDKPE</sequence>